<feature type="domain" description="MgtC/SapB/SrpB/YhiD N-terminal" evidence="8">
    <location>
        <begin position="13"/>
        <end position="131"/>
    </location>
</feature>
<evidence type="ECO:0000256" key="3">
    <source>
        <dbReference type="ARBA" id="ARBA00022475"/>
    </source>
</evidence>
<evidence type="ECO:0000256" key="7">
    <source>
        <dbReference type="SAM" id="Phobius"/>
    </source>
</evidence>
<dbReference type="GO" id="GO:0005886">
    <property type="term" value="C:plasma membrane"/>
    <property type="evidence" value="ECO:0007669"/>
    <property type="project" value="UniProtKB-SubCell"/>
</dbReference>
<name>A0A1F5AYA8_9BACT</name>
<comment type="subcellular location">
    <subcellularLocation>
        <location evidence="1">Cell membrane</location>
        <topology evidence="1">Multi-pass membrane protein</topology>
    </subcellularLocation>
</comment>
<evidence type="ECO:0000256" key="6">
    <source>
        <dbReference type="ARBA" id="ARBA00023136"/>
    </source>
</evidence>
<evidence type="ECO:0000259" key="8">
    <source>
        <dbReference type="Pfam" id="PF02308"/>
    </source>
</evidence>
<evidence type="ECO:0000256" key="5">
    <source>
        <dbReference type="ARBA" id="ARBA00022989"/>
    </source>
</evidence>
<organism evidence="9 10">
    <name type="scientific">Candidatus Azambacteria bacterium RBG_16_47_10</name>
    <dbReference type="NCBI Taxonomy" id="1797292"/>
    <lineage>
        <taxon>Bacteria</taxon>
        <taxon>Candidatus Azamiibacteriota</taxon>
    </lineage>
</organism>
<feature type="transmembrane region" description="Helical" evidence="7">
    <location>
        <begin position="38"/>
        <end position="58"/>
    </location>
</feature>
<proteinExistence type="inferred from homology"/>
<feature type="transmembrane region" description="Helical" evidence="7">
    <location>
        <begin position="6"/>
        <end position="26"/>
    </location>
</feature>
<protein>
    <recommendedName>
        <fullName evidence="8">MgtC/SapB/SrpB/YhiD N-terminal domain-containing protein</fullName>
    </recommendedName>
</protein>
<comment type="caution">
    <text evidence="9">The sequence shown here is derived from an EMBL/GenBank/DDBJ whole genome shotgun (WGS) entry which is preliminary data.</text>
</comment>
<sequence>MDFLHQISLAVPLFIALALGLSVGIEREFVGKEAGTKTYSLVTMGAALFTVLSFDPNFPDPARIIAQIVIGIGFIGAGLIIFHENKIHGLTTAAALWTMSAVGVAVGMRYYALSIISTFFVLFVLYIVRKLRVEERIHAFAGVKEDPK</sequence>
<evidence type="ECO:0000256" key="1">
    <source>
        <dbReference type="ARBA" id="ARBA00004651"/>
    </source>
</evidence>
<dbReference type="AlphaFoldDB" id="A0A1F5AYA8"/>
<evidence type="ECO:0000313" key="10">
    <source>
        <dbReference type="Proteomes" id="UP000176639"/>
    </source>
</evidence>
<reference evidence="9 10" key="1">
    <citation type="journal article" date="2016" name="Nat. Commun.">
        <title>Thousands of microbial genomes shed light on interconnected biogeochemical processes in an aquifer system.</title>
        <authorList>
            <person name="Anantharaman K."/>
            <person name="Brown C.T."/>
            <person name="Hug L.A."/>
            <person name="Sharon I."/>
            <person name="Castelle C.J."/>
            <person name="Probst A.J."/>
            <person name="Thomas B.C."/>
            <person name="Singh A."/>
            <person name="Wilkins M.J."/>
            <person name="Karaoz U."/>
            <person name="Brodie E.L."/>
            <person name="Williams K.H."/>
            <person name="Hubbard S.S."/>
            <person name="Banfield J.F."/>
        </authorList>
    </citation>
    <scope>NUCLEOTIDE SEQUENCE [LARGE SCALE GENOMIC DNA]</scope>
</reference>
<keyword evidence="6 7" id="KW-0472">Membrane</keyword>
<feature type="transmembrane region" description="Helical" evidence="7">
    <location>
        <begin position="87"/>
        <end position="104"/>
    </location>
</feature>
<feature type="transmembrane region" description="Helical" evidence="7">
    <location>
        <begin position="110"/>
        <end position="128"/>
    </location>
</feature>
<dbReference type="InterPro" id="IPR003416">
    <property type="entry name" value="MgtC/SapB/SrpB/YhiD_fam"/>
</dbReference>
<dbReference type="EMBL" id="MEYI01000043">
    <property type="protein sequence ID" value="OGD23361.1"/>
    <property type="molecule type" value="Genomic_DNA"/>
</dbReference>
<keyword evidence="3" id="KW-1003">Cell membrane</keyword>
<dbReference type="PANTHER" id="PTHR33778:SF1">
    <property type="entry name" value="MAGNESIUM TRANSPORTER YHID-RELATED"/>
    <property type="match status" value="1"/>
</dbReference>
<gene>
    <name evidence="9" type="ORF">A2Z10_02155</name>
</gene>
<evidence type="ECO:0000313" key="9">
    <source>
        <dbReference type="EMBL" id="OGD23361.1"/>
    </source>
</evidence>
<evidence type="ECO:0000256" key="4">
    <source>
        <dbReference type="ARBA" id="ARBA00022692"/>
    </source>
</evidence>
<evidence type="ECO:0000256" key="2">
    <source>
        <dbReference type="ARBA" id="ARBA00009298"/>
    </source>
</evidence>
<accession>A0A1F5AYA8</accession>
<dbReference type="Pfam" id="PF02308">
    <property type="entry name" value="MgtC"/>
    <property type="match status" value="1"/>
</dbReference>
<feature type="transmembrane region" description="Helical" evidence="7">
    <location>
        <begin position="64"/>
        <end position="82"/>
    </location>
</feature>
<dbReference type="Proteomes" id="UP000176639">
    <property type="component" value="Unassembled WGS sequence"/>
</dbReference>
<dbReference type="InterPro" id="IPR049177">
    <property type="entry name" value="MgtC_SapB_SrpB_YhiD_N"/>
</dbReference>
<dbReference type="PRINTS" id="PR01837">
    <property type="entry name" value="MGTCSAPBPROT"/>
</dbReference>
<dbReference type="PANTHER" id="PTHR33778">
    <property type="entry name" value="PROTEIN MGTC"/>
    <property type="match status" value="1"/>
</dbReference>
<comment type="similarity">
    <text evidence="2">Belongs to the MgtC/SapB family.</text>
</comment>
<keyword evidence="5 7" id="KW-1133">Transmembrane helix</keyword>
<keyword evidence="4 7" id="KW-0812">Transmembrane</keyword>